<dbReference type="InterPro" id="IPR007991">
    <property type="entry name" value="RNA_pol_I_trans_ini_fac_RRN3"/>
</dbReference>
<dbReference type="PANTHER" id="PTHR12790">
    <property type="entry name" value="TRANSCRIPTION INITIATION FACTOR IA RRN3"/>
    <property type="match status" value="1"/>
</dbReference>
<evidence type="ECO:0008006" key="5">
    <source>
        <dbReference type="Google" id="ProtNLM"/>
    </source>
</evidence>
<feature type="compositionally biased region" description="Low complexity" evidence="2">
    <location>
        <begin position="18"/>
        <end position="32"/>
    </location>
</feature>
<proteinExistence type="inferred from homology"/>
<feature type="compositionally biased region" description="Polar residues" evidence="2">
    <location>
        <begin position="386"/>
        <end position="398"/>
    </location>
</feature>
<comment type="similarity">
    <text evidence="1">Belongs to the RRN3 family.</text>
</comment>
<organism evidence="3 4">
    <name type="scientific">Dentipellis fragilis</name>
    <dbReference type="NCBI Taxonomy" id="205917"/>
    <lineage>
        <taxon>Eukaryota</taxon>
        <taxon>Fungi</taxon>
        <taxon>Dikarya</taxon>
        <taxon>Basidiomycota</taxon>
        <taxon>Agaricomycotina</taxon>
        <taxon>Agaricomycetes</taxon>
        <taxon>Russulales</taxon>
        <taxon>Hericiaceae</taxon>
        <taxon>Dentipellis</taxon>
    </lineage>
</organism>
<feature type="compositionally biased region" description="Acidic residues" evidence="2">
    <location>
        <begin position="300"/>
        <end position="317"/>
    </location>
</feature>
<feature type="compositionally biased region" description="Polar residues" evidence="2">
    <location>
        <begin position="33"/>
        <end position="44"/>
    </location>
</feature>
<name>A0A4Y9YJJ8_9AGAM</name>
<evidence type="ECO:0000313" key="3">
    <source>
        <dbReference type="EMBL" id="TFY61787.1"/>
    </source>
</evidence>
<dbReference type="OrthoDB" id="26970at2759"/>
<dbReference type="PANTHER" id="PTHR12790:SF0">
    <property type="entry name" value="RNA POLYMERASE I-SPECIFIC TRANSCRIPTION INITIATION FACTOR RRN3-RELATED"/>
    <property type="match status" value="1"/>
</dbReference>
<dbReference type="Proteomes" id="UP000298327">
    <property type="component" value="Unassembled WGS sequence"/>
</dbReference>
<feature type="compositionally biased region" description="Low complexity" evidence="2">
    <location>
        <begin position="372"/>
        <end position="384"/>
    </location>
</feature>
<protein>
    <recommendedName>
        <fullName evidence="5">RNA polymerase I-specific transcription initiation factor RRN3</fullName>
    </recommendedName>
</protein>
<dbReference type="GO" id="GO:0005634">
    <property type="term" value="C:nucleus"/>
    <property type="evidence" value="ECO:0007669"/>
    <property type="project" value="TreeGrafter"/>
</dbReference>
<dbReference type="EMBL" id="SEOQ01000492">
    <property type="protein sequence ID" value="TFY61787.1"/>
    <property type="molecule type" value="Genomic_DNA"/>
</dbReference>
<dbReference type="STRING" id="205917.A0A4Y9YJJ8"/>
<feature type="compositionally biased region" description="Acidic residues" evidence="2">
    <location>
        <begin position="681"/>
        <end position="691"/>
    </location>
</feature>
<dbReference type="GO" id="GO:0006361">
    <property type="term" value="P:transcription initiation at RNA polymerase I promoter"/>
    <property type="evidence" value="ECO:0007669"/>
    <property type="project" value="InterPro"/>
</dbReference>
<evidence type="ECO:0000256" key="2">
    <source>
        <dbReference type="SAM" id="MobiDB-lite"/>
    </source>
</evidence>
<reference evidence="3 4" key="1">
    <citation type="submission" date="2019-02" db="EMBL/GenBank/DDBJ databases">
        <title>Genome sequencing of the rare red list fungi Dentipellis fragilis.</title>
        <authorList>
            <person name="Buettner E."/>
            <person name="Kellner H."/>
        </authorList>
    </citation>
    <scope>NUCLEOTIDE SEQUENCE [LARGE SCALE GENOMIC DNA]</scope>
    <source>
        <strain evidence="3 4">DSM 105465</strain>
    </source>
</reference>
<feature type="region of interest" description="Disordered" evidence="2">
    <location>
        <begin position="681"/>
        <end position="730"/>
    </location>
</feature>
<feature type="compositionally biased region" description="Polar residues" evidence="2">
    <location>
        <begin position="1"/>
        <end position="11"/>
    </location>
</feature>
<feature type="region of interest" description="Disordered" evidence="2">
    <location>
        <begin position="372"/>
        <end position="398"/>
    </location>
</feature>
<dbReference type="GO" id="GO:0001181">
    <property type="term" value="F:RNA polymerase I general transcription initiation factor activity"/>
    <property type="evidence" value="ECO:0007669"/>
    <property type="project" value="InterPro"/>
</dbReference>
<evidence type="ECO:0000313" key="4">
    <source>
        <dbReference type="Proteomes" id="UP000298327"/>
    </source>
</evidence>
<feature type="region of interest" description="Disordered" evidence="2">
    <location>
        <begin position="1"/>
        <end position="44"/>
    </location>
</feature>
<comment type="caution">
    <text evidence="3">The sequence shown here is derived from an EMBL/GenBank/DDBJ whole genome shotgun (WGS) entry which is preliminary data.</text>
</comment>
<feature type="region of interest" description="Disordered" evidence="2">
    <location>
        <begin position="298"/>
        <end position="330"/>
    </location>
</feature>
<accession>A0A4Y9YJJ8</accession>
<dbReference type="Pfam" id="PF05327">
    <property type="entry name" value="RRN3"/>
    <property type="match status" value="1"/>
</dbReference>
<dbReference type="AlphaFoldDB" id="A0A4Y9YJJ8"/>
<sequence>MDFSQSKSSPSLKDFSKKATPSKPSTSTPASSQMSRPIATNSRVKQNEQFRQDMHLLFVNDALQQKMMGNSKPFEELVDQFNLKKVADDGPSPTPQLRLWLLALTHTVSRLGRTHSALVDAIIRLPWMTMDSTFVKTYTSFIGILVSARPEYLSLVLGKIAQGFTYQSGLQALEAGLPESSSAPLTRRVVYDRLHYLLRHLLSLVPTLPSTLQPLLTRTFPHKRQLLVNQVTYIRNMLRITEYCPEIADKLLSAIIDRAIQIDVEIQVEIEELEAAGAAHEQAELFDIDPFDTVVGQEAATEDSDDDQDDNDGDDFSDLSSDAGEVDEDDSKAIHATQDFKHIHDMTNKLDSILKLIFDHFNRGNSAPLADSLPALPPSRSDSPFSPLSTPTIQSPPSITEEARRGHLRSQFHTLLSIFDRTILRTFKSRYTQFLLFWYASLDPEFSDTFQGELVSKALLDADQPVVTRAAAASYIASFVSRALFVDRECTRSVVRLLCEFLRSQLDMYEMLAGSGFRHVDGLAPQNVVYAVTQAVFLIFCFRWRDLLQDEAEEIDEFGSTPGRGPPKKWIDELAIVQRIVNSGLNPLKYCSENVVQQFARVAQATGFVYVFPLIEANRRLDFTPNNPSTPSTNTYMPTPFGDNVLDELNTFFPFDPYSLPKSSSYIEGVYREWSSVDIDDEDEEDEDEDVGGTHLPGRPIFGATQPQAQSQEDPDGLGASFGGMSISPAAAPVAGFTSIVV</sequence>
<evidence type="ECO:0000256" key="1">
    <source>
        <dbReference type="ARBA" id="ARBA00010098"/>
    </source>
</evidence>
<dbReference type="GO" id="GO:0001042">
    <property type="term" value="F:RNA polymerase I core binding"/>
    <property type="evidence" value="ECO:0007669"/>
    <property type="project" value="TreeGrafter"/>
</dbReference>
<keyword evidence="4" id="KW-1185">Reference proteome</keyword>
<gene>
    <name evidence="3" type="ORF">EVG20_g6923</name>
</gene>